<dbReference type="Proteomes" id="UP001281003">
    <property type="component" value="Unassembled WGS sequence"/>
</dbReference>
<dbReference type="AlphaFoldDB" id="A0AAE0PEC7"/>
<keyword evidence="2" id="KW-1185">Reference proteome</keyword>
<accession>A0AAE0PEC7</accession>
<name>A0AAE0PEC7_SORBR</name>
<evidence type="ECO:0000313" key="2">
    <source>
        <dbReference type="Proteomes" id="UP001281003"/>
    </source>
</evidence>
<dbReference type="EMBL" id="JAUTDP010000006">
    <property type="protein sequence ID" value="KAK3398413.1"/>
    <property type="molecule type" value="Genomic_DNA"/>
</dbReference>
<reference evidence="1" key="2">
    <citation type="submission" date="2023-07" db="EMBL/GenBank/DDBJ databases">
        <authorList>
            <consortium name="Lawrence Berkeley National Laboratory"/>
            <person name="Haridas S."/>
            <person name="Hensen N."/>
            <person name="Bonometti L."/>
            <person name="Westerberg I."/>
            <person name="Brannstrom I.O."/>
            <person name="Guillou S."/>
            <person name="Cros-Aarteil S."/>
            <person name="Calhoun S."/>
            <person name="Kuo A."/>
            <person name="Mondo S."/>
            <person name="Pangilinan J."/>
            <person name="Riley R."/>
            <person name="LaButti K."/>
            <person name="Andreopoulos B."/>
            <person name="Lipzen A."/>
            <person name="Chen C."/>
            <person name="Yanf M."/>
            <person name="Daum C."/>
            <person name="Ng V."/>
            <person name="Clum A."/>
            <person name="Steindorff A."/>
            <person name="Ohm R."/>
            <person name="Martin F."/>
            <person name="Silar P."/>
            <person name="Natvig D."/>
            <person name="Lalanne C."/>
            <person name="Gautier V."/>
            <person name="Ament-velasquez S.L."/>
            <person name="Kruys A."/>
            <person name="Hutchinson M.I."/>
            <person name="Powell A.J."/>
            <person name="Barry K."/>
            <person name="Miller A.N."/>
            <person name="Grigoriev I.V."/>
            <person name="Debuchy R."/>
            <person name="Gladieux P."/>
            <person name="Thoren M.H."/>
            <person name="Johannesson H."/>
        </authorList>
    </citation>
    <scope>NUCLEOTIDE SEQUENCE</scope>
    <source>
        <strain evidence="1">FGSC 1904</strain>
    </source>
</reference>
<organism evidence="1 2">
    <name type="scientific">Sordaria brevicollis</name>
    <dbReference type="NCBI Taxonomy" id="83679"/>
    <lineage>
        <taxon>Eukaryota</taxon>
        <taxon>Fungi</taxon>
        <taxon>Dikarya</taxon>
        <taxon>Ascomycota</taxon>
        <taxon>Pezizomycotina</taxon>
        <taxon>Sordariomycetes</taxon>
        <taxon>Sordariomycetidae</taxon>
        <taxon>Sordariales</taxon>
        <taxon>Sordariaceae</taxon>
        <taxon>Sordaria</taxon>
    </lineage>
</organism>
<reference evidence="1" key="1">
    <citation type="journal article" date="2023" name="Mol. Phylogenet. Evol.">
        <title>Genome-scale phylogeny and comparative genomics of the fungal order Sordariales.</title>
        <authorList>
            <person name="Hensen N."/>
            <person name="Bonometti L."/>
            <person name="Westerberg I."/>
            <person name="Brannstrom I.O."/>
            <person name="Guillou S."/>
            <person name="Cros-Aarteil S."/>
            <person name="Calhoun S."/>
            <person name="Haridas S."/>
            <person name="Kuo A."/>
            <person name="Mondo S."/>
            <person name="Pangilinan J."/>
            <person name="Riley R."/>
            <person name="LaButti K."/>
            <person name="Andreopoulos B."/>
            <person name="Lipzen A."/>
            <person name="Chen C."/>
            <person name="Yan M."/>
            <person name="Daum C."/>
            <person name="Ng V."/>
            <person name="Clum A."/>
            <person name="Steindorff A."/>
            <person name="Ohm R.A."/>
            <person name="Martin F."/>
            <person name="Silar P."/>
            <person name="Natvig D.O."/>
            <person name="Lalanne C."/>
            <person name="Gautier V."/>
            <person name="Ament-Velasquez S.L."/>
            <person name="Kruys A."/>
            <person name="Hutchinson M.I."/>
            <person name="Powell A.J."/>
            <person name="Barry K."/>
            <person name="Miller A.N."/>
            <person name="Grigoriev I.V."/>
            <person name="Debuchy R."/>
            <person name="Gladieux P."/>
            <person name="Hiltunen Thoren M."/>
            <person name="Johannesson H."/>
        </authorList>
    </citation>
    <scope>NUCLEOTIDE SEQUENCE</scope>
    <source>
        <strain evidence="1">FGSC 1904</strain>
    </source>
</reference>
<comment type="caution">
    <text evidence="1">The sequence shown here is derived from an EMBL/GenBank/DDBJ whole genome shotgun (WGS) entry which is preliminary data.</text>
</comment>
<gene>
    <name evidence="1" type="ORF">B0T20DRAFT_207992</name>
</gene>
<protein>
    <submittedName>
        <fullName evidence="1">Uncharacterized protein</fullName>
    </submittedName>
</protein>
<sequence length="200" mass="22736">MERERTVSGFPASTSVKDALAPAIYQERGSHGNSTFHGSNLPRGTMVMGRYFLTRQKFSPGNNLTRTQSTPHSCGRPDGTEVSHLKVRLVRLLLYHPTQLRPLPQLPHILIRTNSWHRSTQFQVVEPKSWADKCDFLCPSPLQLLLVRLVPRSSPWIQSFGGDVSQSHHGYVSYWERKATSCHLWDAHQWIGPMSNPITQ</sequence>
<proteinExistence type="predicted"/>
<evidence type="ECO:0000313" key="1">
    <source>
        <dbReference type="EMBL" id="KAK3398413.1"/>
    </source>
</evidence>